<evidence type="ECO:0000256" key="5">
    <source>
        <dbReference type="ARBA" id="ARBA00023136"/>
    </source>
</evidence>
<evidence type="ECO:0000256" key="1">
    <source>
        <dbReference type="ARBA" id="ARBA00004370"/>
    </source>
</evidence>
<protein>
    <recommendedName>
        <fullName evidence="6">SURF1-like protein</fullName>
    </recommendedName>
</protein>
<sequence>MSVECNQTKMNLRVELDWRTTLATVLLFPTLVSLGFWQLERGDEKAGLITRLEERRLEPPMSLPAALRLPTDDLADRQVTFTGSFNAQDFVLLDNRLRDGRFGYEVVAFVSADALVVPLNLGWIEGDRSRMTTPSPELPDGEHTVRGRIYQPAGDAFLLGENKFPEGRPAIVQQLTLSSWAEPMRAAFERPVFPYEIRLLPAEPTAFRAEWAVVNQTPAKHRGYAVQWFTMALALGLAFIFRSSNLAAWLRHRLVSNGS</sequence>
<dbReference type="Pfam" id="PF02104">
    <property type="entry name" value="SURF1"/>
    <property type="match status" value="1"/>
</dbReference>
<gene>
    <name evidence="7" type="ORF">E0F26_02870</name>
</gene>
<feature type="transmembrane region" description="Helical" evidence="6">
    <location>
        <begin position="20"/>
        <end position="39"/>
    </location>
</feature>
<dbReference type="CDD" id="cd06662">
    <property type="entry name" value="SURF1"/>
    <property type="match status" value="1"/>
</dbReference>
<reference evidence="7 8" key="1">
    <citation type="submission" date="2019-02" db="EMBL/GenBank/DDBJ databases">
        <title>Halieaceae_genomes.</title>
        <authorList>
            <person name="Li S.-H."/>
        </authorList>
    </citation>
    <scope>NUCLEOTIDE SEQUENCE [LARGE SCALE GENOMIC DNA]</scope>
    <source>
        <strain evidence="7 8">JH123</strain>
    </source>
</reference>
<proteinExistence type="inferred from homology"/>
<evidence type="ECO:0000256" key="4">
    <source>
        <dbReference type="ARBA" id="ARBA00022989"/>
    </source>
</evidence>
<dbReference type="Proteomes" id="UP001317963">
    <property type="component" value="Chromosome"/>
</dbReference>
<keyword evidence="4 6" id="KW-1133">Transmembrane helix</keyword>
<dbReference type="PROSITE" id="PS50895">
    <property type="entry name" value="SURF1"/>
    <property type="match status" value="1"/>
</dbReference>
<evidence type="ECO:0000313" key="8">
    <source>
        <dbReference type="Proteomes" id="UP001317963"/>
    </source>
</evidence>
<comment type="subcellular location">
    <subcellularLocation>
        <location evidence="6">Cell membrane</location>
        <topology evidence="6">Multi-pass membrane protein</topology>
    </subcellularLocation>
    <subcellularLocation>
        <location evidence="1">Membrane</location>
    </subcellularLocation>
</comment>
<dbReference type="EMBL" id="CP036501">
    <property type="protein sequence ID" value="UZP73745.1"/>
    <property type="molecule type" value="Genomic_DNA"/>
</dbReference>
<keyword evidence="5 6" id="KW-0472">Membrane</keyword>
<dbReference type="PANTHER" id="PTHR23427">
    <property type="entry name" value="SURFEIT LOCUS PROTEIN"/>
    <property type="match status" value="1"/>
</dbReference>
<feature type="transmembrane region" description="Helical" evidence="6">
    <location>
        <begin position="224"/>
        <end position="241"/>
    </location>
</feature>
<keyword evidence="3 6" id="KW-0812">Transmembrane</keyword>
<evidence type="ECO:0000256" key="2">
    <source>
        <dbReference type="ARBA" id="ARBA00007165"/>
    </source>
</evidence>
<evidence type="ECO:0000256" key="3">
    <source>
        <dbReference type="ARBA" id="ARBA00022692"/>
    </source>
</evidence>
<keyword evidence="8" id="KW-1185">Reference proteome</keyword>
<feature type="transmembrane region" description="Helical" evidence="6">
    <location>
        <begin position="102"/>
        <end position="124"/>
    </location>
</feature>
<comment type="similarity">
    <text evidence="2 6">Belongs to the SURF1 family.</text>
</comment>
<keyword evidence="6" id="KW-1003">Cell membrane</keyword>
<evidence type="ECO:0000313" key="7">
    <source>
        <dbReference type="EMBL" id="UZP73745.1"/>
    </source>
</evidence>
<name>A0ABY6Q5D4_9GAMM</name>
<dbReference type="InterPro" id="IPR002994">
    <property type="entry name" value="Surf1/Shy1"/>
</dbReference>
<accession>A0ABY6Q5D4</accession>
<dbReference type="InterPro" id="IPR045214">
    <property type="entry name" value="Surf1/Surf4"/>
</dbReference>
<organism evidence="7 8">
    <name type="scientific">Candidatus Paraluminiphilus aquimaris</name>
    <dbReference type="NCBI Taxonomy" id="2518994"/>
    <lineage>
        <taxon>Bacteria</taxon>
        <taxon>Pseudomonadati</taxon>
        <taxon>Pseudomonadota</taxon>
        <taxon>Gammaproteobacteria</taxon>
        <taxon>Cellvibrionales</taxon>
        <taxon>Halieaceae</taxon>
        <taxon>Candidatus Paraluminiphilus</taxon>
    </lineage>
</organism>
<dbReference type="PANTHER" id="PTHR23427:SF2">
    <property type="entry name" value="SURFEIT LOCUS PROTEIN 1"/>
    <property type="match status" value="1"/>
</dbReference>
<evidence type="ECO:0000256" key="6">
    <source>
        <dbReference type="RuleBase" id="RU363076"/>
    </source>
</evidence>